<feature type="binding site" evidence="14">
    <location>
        <position position="153"/>
    </location>
    <ligand>
        <name>Mg(2+)</name>
        <dbReference type="ChEBI" id="CHEBI:18420"/>
        <label>2</label>
    </ligand>
</feature>
<reference evidence="16 18" key="2">
    <citation type="submission" date="2017-06" db="EMBL/GenBank/DDBJ databases">
        <authorList>
            <person name="Kim H.J."/>
            <person name="Triplett B.A."/>
        </authorList>
    </citation>
    <scope>NUCLEOTIDE SEQUENCE [LARGE SCALE GENOMIC DNA]</scope>
    <source>
        <strain evidence="16 18">BZC3</strain>
    </source>
</reference>
<dbReference type="GO" id="GO:0009231">
    <property type="term" value="P:riboflavin biosynthetic process"/>
    <property type="evidence" value="ECO:0007669"/>
    <property type="project" value="UniProtKB-UniRule"/>
</dbReference>
<dbReference type="GO" id="GO:0030145">
    <property type="term" value="F:manganese ion binding"/>
    <property type="evidence" value="ECO:0007669"/>
    <property type="project" value="UniProtKB-UniRule"/>
</dbReference>
<evidence type="ECO:0000256" key="5">
    <source>
        <dbReference type="ARBA" id="ARBA00005520"/>
    </source>
</evidence>
<sequence>MMKLAVHNTDSPISSIEDIIEDARNGRPYILVDAEDRENEGDIVIPAQFATPDQINFMIRYARGLVCLAMTAERAKQLRLPPMAAENRESMGTAFTISIEAKEGVTTGISAADRAHTVQVAADPSRTADDIVSPGHIFPLVARDGGVLVRTGHTEAAVDISRMAGLIPAGVICEIIKDDGEMARMPDLIAFAQLHGLKIGTIADLIAYRRRTERFVERVMETPFESVHGGAFKLILYRNTIEGAEHVALVRGDIDPTKPTVVRMHQVDFAADLLGHVEARQDYIPKAMQALAAQDGPGVVVFLRDPDLHGLAERLGGVAKPAAVDRSLKAYGVGAQILLDLGVKDMIVMSSTRPNPTALEGYGLRIVGWRDMDGEDQS</sequence>
<gene>
    <name evidence="14 16" type="primary">ribB</name>
    <name evidence="17" type="synonym">ribBA</name>
    <name evidence="16" type="ORF">CD943_15575</name>
    <name evidence="17" type="ORF">NCTC11165_01896</name>
</gene>
<organism evidence="16 18">
    <name type="scientific">Brevundimonas diminuta</name>
    <name type="common">Pseudomonas diminuta</name>
    <dbReference type="NCBI Taxonomy" id="293"/>
    <lineage>
        <taxon>Bacteria</taxon>
        <taxon>Pseudomonadati</taxon>
        <taxon>Pseudomonadota</taxon>
        <taxon>Alphaproteobacteria</taxon>
        <taxon>Caulobacterales</taxon>
        <taxon>Caulobacteraceae</taxon>
        <taxon>Brevundimonas</taxon>
    </lineage>
</organism>
<dbReference type="Gene3D" id="3.90.870.10">
    <property type="entry name" value="DHBP synthase"/>
    <property type="match status" value="1"/>
</dbReference>
<evidence type="ECO:0000256" key="1">
    <source>
        <dbReference type="ARBA" id="ARBA00000141"/>
    </source>
</evidence>
<feature type="site" description="Essential for catalytic activity" evidence="14">
    <location>
        <position position="174"/>
    </location>
</feature>
<dbReference type="SUPFAM" id="SSF142695">
    <property type="entry name" value="RibA-like"/>
    <property type="match status" value="1"/>
</dbReference>
<feature type="binding site" evidence="14">
    <location>
        <position position="42"/>
    </location>
    <ligand>
        <name>D-ribulose 5-phosphate</name>
        <dbReference type="ChEBI" id="CHEBI:58121"/>
    </ligand>
</feature>
<dbReference type="InterPro" id="IPR036144">
    <property type="entry name" value="RibA-like_sf"/>
</dbReference>
<dbReference type="InterPro" id="IPR017945">
    <property type="entry name" value="DHBP_synth_RibB-like_a/b_dom"/>
</dbReference>
<dbReference type="InterPro" id="IPR000422">
    <property type="entry name" value="DHBP_synthase_RibB"/>
</dbReference>
<comment type="cofactor">
    <cofactor evidence="2">
        <name>Mn(2+)</name>
        <dbReference type="ChEBI" id="CHEBI:29035"/>
    </cofactor>
</comment>
<reference evidence="17 19" key="3">
    <citation type="submission" date="2018-06" db="EMBL/GenBank/DDBJ databases">
        <authorList>
            <consortium name="Pathogen Informatics"/>
            <person name="Doyle S."/>
        </authorList>
    </citation>
    <scope>NUCLEOTIDE SEQUENCE [LARGE SCALE GENOMIC DNA]</scope>
    <source>
        <strain evidence="17 19">NCTC11165</strain>
    </source>
</reference>
<dbReference type="Proteomes" id="UP000197024">
    <property type="component" value="Chromosome"/>
</dbReference>
<dbReference type="FunFam" id="3.90.870.10:FF:000001">
    <property type="entry name" value="Riboflavin biosynthesis protein RibBA"/>
    <property type="match status" value="1"/>
</dbReference>
<protein>
    <recommendedName>
        <fullName evidence="8 14">3,4-dihydroxy-2-butanone 4-phosphate synthase</fullName>
        <shortName evidence="14">DHBP synthase</shortName>
        <ecNumber evidence="7 14">4.1.99.12</ecNumber>
    </recommendedName>
</protein>
<evidence type="ECO:0000256" key="2">
    <source>
        <dbReference type="ARBA" id="ARBA00001936"/>
    </source>
</evidence>
<dbReference type="PIRSF" id="PIRSF001259">
    <property type="entry name" value="RibA"/>
    <property type="match status" value="1"/>
</dbReference>
<comment type="similarity">
    <text evidence="5">In the N-terminal section; belongs to the DHBP synthase family.</text>
</comment>
<feature type="domain" description="GTP cyclohydrolase II" evidence="15">
    <location>
        <begin position="217"/>
        <end position="368"/>
    </location>
</feature>
<evidence type="ECO:0000313" key="19">
    <source>
        <dbReference type="Proteomes" id="UP000250358"/>
    </source>
</evidence>
<evidence type="ECO:0000256" key="14">
    <source>
        <dbReference type="HAMAP-Rule" id="MF_00180"/>
    </source>
</evidence>
<evidence type="ECO:0000313" key="18">
    <source>
        <dbReference type="Proteomes" id="UP000197024"/>
    </source>
</evidence>
<keyword evidence="13 14" id="KW-0456">Lyase</keyword>
<dbReference type="RefSeq" id="WP_046653456.1">
    <property type="nucleotide sequence ID" value="NZ_CP021995.1"/>
</dbReference>
<feature type="binding site" evidence="14">
    <location>
        <position position="38"/>
    </location>
    <ligand>
        <name>Mg(2+)</name>
        <dbReference type="ChEBI" id="CHEBI:18420"/>
        <label>2</label>
    </ligand>
</feature>
<accession>A0A1Z3M147</accession>
<reference evidence="16 18" key="1">
    <citation type="submission" date="2017-06" db="EMBL/GenBank/DDBJ databases">
        <title>Biodegradation of gentamicin by bacterial consortia AMQD4 in synthetic medium and raw gentamicin sewage.</title>
        <authorList>
            <person name="Chang H."/>
            <person name="Feng Y."/>
            <person name="Li Z."/>
            <person name="Xue J."/>
            <person name="Cheng D."/>
        </authorList>
    </citation>
    <scope>NUCLEOTIDE SEQUENCE [LARGE SCALE GENOMIC DNA]</scope>
    <source>
        <strain evidence="16 18">BZC3</strain>
    </source>
</reference>
<comment type="catalytic activity">
    <reaction evidence="1 14">
        <text>D-ribulose 5-phosphate = (2S)-2-hydroxy-3-oxobutyl phosphate + formate + H(+)</text>
        <dbReference type="Rhea" id="RHEA:18457"/>
        <dbReference type="ChEBI" id="CHEBI:15378"/>
        <dbReference type="ChEBI" id="CHEBI:15740"/>
        <dbReference type="ChEBI" id="CHEBI:58121"/>
        <dbReference type="ChEBI" id="CHEBI:58830"/>
        <dbReference type="EC" id="4.1.99.12"/>
    </reaction>
</comment>
<dbReference type="GO" id="GO:0005829">
    <property type="term" value="C:cytosol"/>
    <property type="evidence" value="ECO:0007669"/>
    <property type="project" value="TreeGrafter"/>
</dbReference>
<proteinExistence type="inferred from homology"/>
<evidence type="ECO:0000256" key="13">
    <source>
        <dbReference type="ARBA" id="ARBA00023239"/>
    </source>
</evidence>
<keyword evidence="12 14" id="KW-0464">Manganese</keyword>
<comment type="similarity">
    <text evidence="14">Belongs to the DHBP synthase family.</text>
</comment>
<evidence type="ECO:0000256" key="7">
    <source>
        <dbReference type="ARBA" id="ARBA00012153"/>
    </source>
</evidence>
<dbReference type="Proteomes" id="UP000250358">
    <property type="component" value="Unassembled WGS sequence"/>
</dbReference>
<evidence type="ECO:0000256" key="11">
    <source>
        <dbReference type="ARBA" id="ARBA00022842"/>
    </source>
</evidence>
<comment type="subunit">
    <text evidence="14">Homodimer.</text>
</comment>
<name>A0A1Z3M147_BREDI</name>
<keyword evidence="10 14" id="KW-0479">Metal-binding</keyword>
<feature type="binding site" evidence="14">
    <location>
        <begin position="37"/>
        <end position="38"/>
    </location>
    <ligand>
        <name>D-ribulose 5-phosphate</name>
        <dbReference type="ChEBI" id="CHEBI:58121"/>
    </ligand>
</feature>
<dbReference type="UniPathway" id="UPA00275">
    <property type="reaction ID" value="UER00399"/>
</dbReference>
<dbReference type="NCBIfam" id="TIGR00506">
    <property type="entry name" value="ribB"/>
    <property type="match status" value="1"/>
</dbReference>
<dbReference type="STRING" id="293.GCA_000988015_00630"/>
<comment type="cofactor">
    <cofactor evidence="14">
        <name>Mg(2+)</name>
        <dbReference type="ChEBI" id="CHEBI:18420"/>
    </cofactor>
    <cofactor evidence="14">
        <name>Mn(2+)</name>
        <dbReference type="ChEBI" id="CHEBI:29035"/>
    </cofactor>
    <text evidence="14">Binds 2 divalent metal cations per subunit. Magnesium or manganese.</text>
</comment>
<dbReference type="HAMAP" id="MF_00180">
    <property type="entry name" value="RibB"/>
    <property type="match status" value="1"/>
</dbReference>
<dbReference type="EC" id="4.1.99.12" evidence="7 14"/>
<evidence type="ECO:0000256" key="10">
    <source>
        <dbReference type="ARBA" id="ARBA00022723"/>
    </source>
</evidence>
<dbReference type="InterPro" id="IPR032677">
    <property type="entry name" value="GTP_cyclohydro_II"/>
</dbReference>
<feature type="site" description="Essential for catalytic activity" evidence="14">
    <location>
        <position position="136"/>
    </location>
</feature>
<dbReference type="EMBL" id="UAQM01000015">
    <property type="protein sequence ID" value="SPU44833.1"/>
    <property type="molecule type" value="Genomic_DNA"/>
</dbReference>
<keyword evidence="9 14" id="KW-0686">Riboflavin biosynthesis</keyword>
<dbReference type="GO" id="GO:0003935">
    <property type="term" value="F:GTP cyclohydrolase II activity"/>
    <property type="evidence" value="ECO:0007669"/>
    <property type="project" value="TreeGrafter"/>
</dbReference>
<dbReference type="Pfam" id="PF00925">
    <property type="entry name" value="GTP_cyclohydro2"/>
    <property type="match status" value="1"/>
</dbReference>
<evidence type="ECO:0000256" key="4">
    <source>
        <dbReference type="ARBA" id="ARBA00004904"/>
    </source>
</evidence>
<comment type="similarity">
    <text evidence="6">In the C-terminal section; belongs to the GTP cyclohydrolase II family.</text>
</comment>
<dbReference type="PANTHER" id="PTHR21327:SF34">
    <property type="entry name" value="3,4-DIHYDROXY-2-BUTANONE 4-PHOSPHATE SYNTHASE"/>
    <property type="match status" value="1"/>
</dbReference>
<evidence type="ECO:0000313" key="17">
    <source>
        <dbReference type="EMBL" id="SPU44833.1"/>
    </source>
</evidence>
<dbReference type="GO" id="GO:0008686">
    <property type="term" value="F:3,4-dihydroxy-2-butanone-4-phosphate synthase activity"/>
    <property type="evidence" value="ECO:0007669"/>
    <property type="project" value="UniProtKB-UniRule"/>
</dbReference>
<dbReference type="SUPFAM" id="SSF55821">
    <property type="entry name" value="YrdC/RibB"/>
    <property type="match status" value="1"/>
</dbReference>
<evidence type="ECO:0000256" key="3">
    <source>
        <dbReference type="ARBA" id="ARBA00002284"/>
    </source>
</evidence>
<evidence type="ECO:0000256" key="9">
    <source>
        <dbReference type="ARBA" id="ARBA00022619"/>
    </source>
</evidence>
<evidence type="ECO:0000259" key="15">
    <source>
        <dbReference type="Pfam" id="PF00925"/>
    </source>
</evidence>
<dbReference type="PANTHER" id="PTHR21327">
    <property type="entry name" value="GTP CYCLOHYDROLASE II-RELATED"/>
    <property type="match status" value="1"/>
</dbReference>
<dbReference type="AlphaFoldDB" id="A0A1Z3M147"/>
<dbReference type="Gene3D" id="3.40.50.10990">
    <property type="entry name" value="GTP cyclohydrolase II"/>
    <property type="match status" value="1"/>
</dbReference>
<dbReference type="Pfam" id="PF00926">
    <property type="entry name" value="DHBP_synthase"/>
    <property type="match status" value="1"/>
</dbReference>
<dbReference type="EMBL" id="CP021995">
    <property type="protein sequence ID" value="ASD28190.1"/>
    <property type="molecule type" value="Genomic_DNA"/>
</dbReference>
<dbReference type="GO" id="GO:0000287">
    <property type="term" value="F:magnesium ion binding"/>
    <property type="evidence" value="ECO:0007669"/>
    <property type="project" value="UniProtKB-UniRule"/>
</dbReference>
<feature type="binding site" evidence="14">
    <location>
        <begin position="150"/>
        <end position="154"/>
    </location>
    <ligand>
        <name>D-ribulose 5-phosphate</name>
        <dbReference type="ChEBI" id="CHEBI:58121"/>
    </ligand>
</feature>
<comment type="function">
    <text evidence="3 14">Catalyzes the conversion of D-ribulose 5-phosphate to formate and 3,4-dihydroxy-2-butanone 4-phosphate.</text>
</comment>
<keyword evidence="11 14" id="KW-0460">Magnesium</keyword>
<evidence type="ECO:0000256" key="12">
    <source>
        <dbReference type="ARBA" id="ARBA00023211"/>
    </source>
</evidence>
<evidence type="ECO:0000313" key="16">
    <source>
        <dbReference type="EMBL" id="ASD28190.1"/>
    </source>
</evidence>
<feature type="binding site" evidence="14">
    <location>
        <position position="38"/>
    </location>
    <ligand>
        <name>Mg(2+)</name>
        <dbReference type="ChEBI" id="CHEBI:18420"/>
        <label>1</label>
    </ligand>
</feature>
<comment type="pathway">
    <text evidence="4 14">Cofactor biosynthesis; riboflavin biosynthesis; 2-hydroxy-3-oxobutyl phosphate from D-ribulose 5-phosphate: step 1/1.</text>
</comment>
<evidence type="ECO:0000256" key="6">
    <source>
        <dbReference type="ARBA" id="ARBA00008976"/>
    </source>
</evidence>
<evidence type="ECO:0000256" key="8">
    <source>
        <dbReference type="ARBA" id="ARBA00018836"/>
    </source>
</evidence>